<evidence type="ECO:0000313" key="2">
    <source>
        <dbReference type="Proteomes" id="UP000018208"/>
    </source>
</evidence>
<comment type="caution">
    <text evidence="1">The sequence shown here is derived from an EMBL/GenBank/DDBJ whole genome shotgun (WGS) entry which is preliminary data.</text>
</comment>
<dbReference type="AlphaFoldDB" id="A0A9P8LTD9"/>
<dbReference type="Proteomes" id="UP000018208">
    <property type="component" value="Unassembled WGS sequence"/>
</dbReference>
<dbReference type="EMBL" id="AUWU02000004">
    <property type="protein sequence ID" value="KAH0573938.1"/>
    <property type="molecule type" value="Genomic_DNA"/>
</dbReference>
<sequence length="70" mass="8311">MNIAKLQVTQPVQQYKEFKKSIPSLRLFHYKWRMYSKGIVKQDLSFSCQGEQVKFSERQNIITLVDSNID</sequence>
<gene>
    <name evidence="1" type="ORF">SS50377_23873</name>
</gene>
<keyword evidence="2" id="KW-1185">Reference proteome</keyword>
<dbReference type="KEGG" id="ssao:94297896"/>
<reference evidence="1 2" key="1">
    <citation type="journal article" date="2014" name="PLoS Genet.">
        <title>The Genome of Spironucleus salmonicida Highlights a Fish Pathogen Adapted to Fluctuating Environments.</title>
        <authorList>
            <person name="Xu F."/>
            <person name="Jerlstrom-Hultqvist J."/>
            <person name="Einarsson E."/>
            <person name="Astvaldsson A."/>
            <person name="Svard S.G."/>
            <person name="Andersson J.O."/>
        </authorList>
    </citation>
    <scope>NUCLEOTIDE SEQUENCE [LARGE SCALE GENOMIC DNA]</scope>
    <source>
        <strain evidence="1 2">ATCC 50377</strain>
    </source>
</reference>
<proteinExistence type="predicted"/>
<name>A0A9P8LTD9_9EUKA</name>
<protein>
    <submittedName>
        <fullName evidence="1">Uncharacterized protein</fullName>
    </submittedName>
</protein>
<dbReference type="GeneID" id="94297896"/>
<organism evidence="1 2">
    <name type="scientific">Spironucleus salmonicida</name>
    <dbReference type="NCBI Taxonomy" id="348837"/>
    <lineage>
        <taxon>Eukaryota</taxon>
        <taxon>Metamonada</taxon>
        <taxon>Diplomonadida</taxon>
        <taxon>Hexamitidae</taxon>
        <taxon>Hexamitinae</taxon>
        <taxon>Spironucleus</taxon>
    </lineage>
</organism>
<accession>A0A9P8LTD9</accession>
<dbReference type="RefSeq" id="XP_067764711.1">
    <property type="nucleotide sequence ID" value="XM_067907737.1"/>
</dbReference>
<evidence type="ECO:0000313" key="1">
    <source>
        <dbReference type="EMBL" id="KAH0573938.1"/>
    </source>
</evidence>